<dbReference type="InterPro" id="IPR011006">
    <property type="entry name" value="CheY-like_superfamily"/>
</dbReference>
<dbReference type="PRINTS" id="PR00038">
    <property type="entry name" value="HTHLUXR"/>
</dbReference>
<keyword evidence="3" id="KW-0804">Transcription</keyword>
<accession>A0A6G8ZZI3</accession>
<dbReference type="SUPFAM" id="SSF46894">
    <property type="entry name" value="C-terminal effector domain of the bipartite response regulators"/>
    <property type="match status" value="1"/>
</dbReference>
<dbReference type="GO" id="GO:0003677">
    <property type="term" value="F:DNA binding"/>
    <property type="evidence" value="ECO:0007669"/>
    <property type="project" value="UniProtKB-KW"/>
</dbReference>
<reference evidence="5 6" key="1">
    <citation type="journal article" date="2020" name="Int. J. Syst. Evol. Microbiol.">
        <title>Description and complete genome sequences of Bradyrhizobium symbiodeficiens sp. nov., a non-symbiotic bacterium associated with legumes native to Canada.</title>
        <authorList>
            <person name="Bromfield E.S.P."/>
            <person name="Cloutier S."/>
            <person name="Nguyen H.D.T."/>
        </authorList>
    </citation>
    <scope>NUCLEOTIDE SEQUENCE [LARGE SCALE GENOMIC DNA]</scope>
    <source>
        <strain evidence="5 6">101S1MB</strain>
    </source>
</reference>
<dbReference type="PROSITE" id="PS50043">
    <property type="entry name" value="HTH_LUXR_2"/>
    <property type="match status" value="1"/>
</dbReference>
<feature type="domain" description="HTH luxR-type" evidence="4">
    <location>
        <begin position="113"/>
        <end position="178"/>
    </location>
</feature>
<dbReference type="RefSeq" id="WP_166466849.1">
    <property type="nucleotide sequence ID" value="NZ_CP050066.2"/>
</dbReference>
<dbReference type="SMART" id="SM00421">
    <property type="entry name" value="HTH_LUXR"/>
    <property type="match status" value="1"/>
</dbReference>
<organism evidence="5 6">
    <name type="scientific">Bradyrhizobium symbiodeficiens</name>
    <dbReference type="NCBI Taxonomy" id="1404367"/>
    <lineage>
        <taxon>Bacteria</taxon>
        <taxon>Pseudomonadati</taxon>
        <taxon>Pseudomonadota</taxon>
        <taxon>Alphaproteobacteria</taxon>
        <taxon>Hyphomicrobiales</taxon>
        <taxon>Nitrobacteraceae</taxon>
        <taxon>Bradyrhizobium</taxon>
    </lineage>
</organism>
<sequence length="196" mass="21731">MEVPRDRTTLFIVGANQVVVCNKIRDHFPLAFIVAIADESNPSVLSAALENGANAALFNSVSPSALINSLRALIDGKLSLADARLCSRKMQPRFGDTASLPLQDDAPWEVTSDLFRPRQLSSRELEILDRIVQGESNKHIARFFSITEPTVKVHVKNIFRKIGANNRTQAAMWALNSKQIGRMNTAPRELSSLQQH</sequence>
<keyword evidence="1" id="KW-0805">Transcription regulation</keyword>
<evidence type="ECO:0000313" key="6">
    <source>
        <dbReference type="Proteomes" id="UP000500895"/>
    </source>
</evidence>
<dbReference type="EMBL" id="CP050066">
    <property type="protein sequence ID" value="QIP05509.1"/>
    <property type="molecule type" value="Genomic_DNA"/>
</dbReference>
<dbReference type="PANTHER" id="PTHR44688">
    <property type="entry name" value="DNA-BINDING TRANSCRIPTIONAL ACTIVATOR DEVR_DOSR"/>
    <property type="match status" value="1"/>
</dbReference>
<protein>
    <submittedName>
        <fullName evidence="5">Response regulator transcription factor</fullName>
    </submittedName>
</protein>
<dbReference type="InterPro" id="IPR000792">
    <property type="entry name" value="Tscrpt_reg_LuxR_C"/>
</dbReference>
<proteinExistence type="predicted"/>
<evidence type="ECO:0000313" key="5">
    <source>
        <dbReference type="EMBL" id="QIP05509.1"/>
    </source>
</evidence>
<evidence type="ECO:0000259" key="4">
    <source>
        <dbReference type="PROSITE" id="PS50043"/>
    </source>
</evidence>
<dbReference type="Gene3D" id="3.40.50.2300">
    <property type="match status" value="1"/>
</dbReference>
<dbReference type="CDD" id="cd06170">
    <property type="entry name" value="LuxR_C_like"/>
    <property type="match status" value="1"/>
</dbReference>
<dbReference type="SUPFAM" id="SSF52172">
    <property type="entry name" value="CheY-like"/>
    <property type="match status" value="1"/>
</dbReference>
<dbReference type="Pfam" id="PF00196">
    <property type="entry name" value="GerE"/>
    <property type="match status" value="1"/>
</dbReference>
<dbReference type="GO" id="GO:0006355">
    <property type="term" value="P:regulation of DNA-templated transcription"/>
    <property type="evidence" value="ECO:0007669"/>
    <property type="project" value="InterPro"/>
</dbReference>
<evidence type="ECO:0000256" key="3">
    <source>
        <dbReference type="ARBA" id="ARBA00023163"/>
    </source>
</evidence>
<dbReference type="InterPro" id="IPR016032">
    <property type="entry name" value="Sig_transdc_resp-reg_C-effctor"/>
</dbReference>
<name>A0A6G8ZZI3_9BRAD</name>
<gene>
    <name evidence="5" type="ORF">HAV00_04240</name>
</gene>
<evidence type="ECO:0000256" key="2">
    <source>
        <dbReference type="ARBA" id="ARBA00023125"/>
    </source>
</evidence>
<dbReference type="AlphaFoldDB" id="A0A6G8ZZI3"/>
<dbReference type="PANTHER" id="PTHR44688:SF16">
    <property type="entry name" value="DNA-BINDING TRANSCRIPTIONAL ACTIVATOR DEVR_DOSR"/>
    <property type="match status" value="1"/>
</dbReference>
<dbReference type="PROSITE" id="PS00622">
    <property type="entry name" value="HTH_LUXR_1"/>
    <property type="match status" value="1"/>
</dbReference>
<dbReference type="Proteomes" id="UP000500895">
    <property type="component" value="Chromosome"/>
</dbReference>
<evidence type="ECO:0000256" key="1">
    <source>
        <dbReference type="ARBA" id="ARBA00023015"/>
    </source>
</evidence>
<keyword evidence="2" id="KW-0238">DNA-binding</keyword>